<sequence>MQIMDTGAEVVYLYNLVDGTSNLTLADNVARLAGVPEVVLARMRDIIDKKLRNLPVKPIPLPAGLNARNVDIVELCGQFFSGNITVSELLAEVLNRDLEYRNDSMSS</sequence>
<evidence type="ECO:0000313" key="1">
    <source>
        <dbReference type="EMBL" id="KNC76921.1"/>
    </source>
</evidence>
<name>A0A0L0FKB8_9EUKA</name>
<protein>
    <submittedName>
        <fullName evidence="1">Uncharacterized protein</fullName>
    </submittedName>
</protein>
<evidence type="ECO:0000313" key="2">
    <source>
        <dbReference type="Proteomes" id="UP000054560"/>
    </source>
</evidence>
<reference evidence="1 2" key="1">
    <citation type="submission" date="2011-02" db="EMBL/GenBank/DDBJ databases">
        <title>The Genome Sequence of Sphaeroforma arctica JP610.</title>
        <authorList>
            <consortium name="The Broad Institute Genome Sequencing Platform"/>
            <person name="Russ C."/>
            <person name="Cuomo C."/>
            <person name="Young S.K."/>
            <person name="Zeng Q."/>
            <person name="Gargeya S."/>
            <person name="Alvarado L."/>
            <person name="Berlin A."/>
            <person name="Chapman S.B."/>
            <person name="Chen Z."/>
            <person name="Freedman E."/>
            <person name="Gellesch M."/>
            <person name="Goldberg J."/>
            <person name="Griggs A."/>
            <person name="Gujja S."/>
            <person name="Heilman E."/>
            <person name="Heiman D."/>
            <person name="Howarth C."/>
            <person name="Mehta T."/>
            <person name="Neiman D."/>
            <person name="Pearson M."/>
            <person name="Roberts A."/>
            <person name="Saif S."/>
            <person name="Shea T."/>
            <person name="Shenoy N."/>
            <person name="Sisk P."/>
            <person name="Stolte C."/>
            <person name="Sykes S."/>
            <person name="White J."/>
            <person name="Yandava C."/>
            <person name="Burger G."/>
            <person name="Gray M.W."/>
            <person name="Holland P.W.H."/>
            <person name="King N."/>
            <person name="Lang F.B.F."/>
            <person name="Roger A.J."/>
            <person name="Ruiz-Trillo I."/>
            <person name="Haas B."/>
            <person name="Nusbaum C."/>
            <person name="Birren B."/>
        </authorList>
    </citation>
    <scope>NUCLEOTIDE SEQUENCE [LARGE SCALE GENOMIC DNA]</scope>
    <source>
        <strain evidence="1 2">JP610</strain>
    </source>
</reference>
<dbReference type="AlphaFoldDB" id="A0A0L0FKB8"/>
<organism evidence="1 2">
    <name type="scientific">Sphaeroforma arctica JP610</name>
    <dbReference type="NCBI Taxonomy" id="667725"/>
    <lineage>
        <taxon>Eukaryota</taxon>
        <taxon>Ichthyosporea</taxon>
        <taxon>Ichthyophonida</taxon>
        <taxon>Sphaeroforma</taxon>
    </lineage>
</organism>
<dbReference type="EMBL" id="KQ242915">
    <property type="protein sequence ID" value="KNC76921.1"/>
    <property type="molecule type" value="Genomic_DNA"/>
</dbReference>
<accession>A0A0L0FKB8</accession>
<dbReference type="Proteomes" id="UP000054560">
    <property type="component" value="Unassembled WGS sequence"/>
</dbReference>
<dbReference type="GeneID" id="25911108"/>
<keyword evidence="2" id="KW-1185">Reference proteome</keyword>
<gene>
    <name evidence="1" type="ORF">SARC_10604</name>
</gene>
<proteinExistence type="predicted"/>
<dbReference type="RefSeq" id="XP_014150823.1">
    <property type="nucleotide sequence ID" value="XM_014295348.1"/>
</dbReference>